<dbReference type="Proteomes" id="UP000785679">
    <property type="component" value="Unassembled WGS sequence"/>
</dbReference>
<dbReference type="AlphaFoldDB" id="A0A8J8NE92"/>
<dbReference type="OrthoDB" id="283082at2759"/>
<reference evidence="1" key="1">
    <citation type="submission" date="2019-06" db="EMBL/GenBank/DDBJ databases">
        <authorList>
            <person name="Zheng W."/>
        </authorList>
    </citation>
    <scope>NUCLEOTIDE SEQUENCE</scope>
    <source>
        <strain evidence="1">QDHG01</strain>
    </source>
</reference>
<proteinExistence type="predicted"/>
<accession>A0A8J8NE92</accession>
<sequence>MQTARHAQTMGRRNDTFRTVASTPKQRRISFAGDMEQTLSPTAGGLSAITFKQVEIKPRLLETKITEDENFMKVSDGFRKLFANDKEDLRLVLPISGYGGHRRGDRSQNFFGKPFREISIQSKRLQRQLQQTNSPADASDL</sequence>
<evidence type="ECO:0000313" key="1">
    <source>
        <dbReference type="EMBL" id="TNV72775.1"/>
    </source>
</evidence>
<comment type="caution">
    <text evidence="1">The sequence shown here is derived from an EMBL/GenBank/DDBJ whole genome shotgun (WGS) entry which is preliminary data.</text>
</comment>
<gene>
    <name evidence="1" type="ORF">FGO68_gene8660</name>
</gene>
<keyword evidence="2" id="KW-1185">Reference proteome</keyword>
<organism evidence="1 2">
    <name type="scientific">Halteria grandinella</name>
    <dbReference type="NCBI Taxonomy" id="5974"/>
    <lineage>
        <taxon>Eukaryota</taxon>
        <taxon>Sar</taxon>
        <taxon>Alveolata</taxon>
        <taxon>Ciliophora</taxon>
        <taxon>Intramacronucleata</taxon>
        <taxon>Spirotrichea</taxon>
        <taxon>Stichotrichia</taxon>
        <taxon>Sporadotrichida</taxon>
        <taxon>Halteriidae</taxon>
        <taxon>Halteria</taxon>
    </lineage>
</organism>
<dbReference type="EMBL" id="RRYP01021008">
    <property type="protein sequence ID" value="TNV72775.1"/>
    <property type="molecule type" value="Genomic_DNA"/>
</dbReference>
<name>A0A8J8NE92_HALGN</name>
<protein>
    <submittedName>
        <fullName evidence="1">Uncharacterized protein</fullName>
    </submittedName>
</protein>
<evidence type="ECO:0000313" key="2">
    <source>
        <dbReference type="Proteomes" id="UP000785679"/>
    </source>
</evidence>